<accession>A0ABD1KA91</accession>
<dbReference type="InterPro" id="IPR002104">
    <property type="entry name" value="Integrase_catalytic"/>
</dbReference>
<protein>
    <recommendedName>
        <fullName evidence="2">Tyr recombinase domain-containing protein</fullName>
    </recommendedName>
</protein>
<reference evidence="3 4" key="1">
    <citation type="submission" date="2024-09" db="EMBL/GenBank/DDBJ databases">
        <title>A chromosome-level genome assembly of Gray's grenadier anchovy, Coilia grayii.</title>
        <authorList>
            <person name="Fu Z."/>
        </authorList>
    </citation>
    <scope>NUCLEOTIDE SEQUENCE [LARGE SCALE GENOMIC DNA]</scope>
    <source>
        <strain evidence="3">G4</strain>
        <tissue evidence="3">Muscle</tissue>
    </source>
</reference>
<dbReference type="SUPFAM" id="SSF56349">
    <property type="entry name" value="DNA breaking-rejoining enzymes"/>
    <property type="match status" value="1"/>
</dbReference>
<dbReference type="PANTHER" id="PTHR21446">
    <property type="entry name" value="DUF3504 DOMAIN-CONTAINING PROTEIN"/>
    <property type="match status" value="1"/>
</dbReference>
<sequence length="202" mass="23324">MRETKRLRGFMYEQPRNPLCPIASFEYVSLLPPNPSAFYHHPKRSGYAGSDVWYTREPMGMNFLGRMLSRICKAVRTSTIYTNHCLRSTTVQKLYNAGLEAREIMSVTSHRNESSLQSYCHPNYTDRRQWSNTLAFGSVLKRALCPDSNSPVPANKMFELFLSNCTINGDIQINVKKHLEMLALFTFYSSDLIYNSKWSLQL</sequence>
<dbReference type="Gene3D" id="1.10.443.10">
    <property type="entry name" value="Intergrase catalytic core"/>
    <property type="match status" value="1"/>
</dbReference>
<keyword evidence="1" id="KW-0233">DNA recombination</keyword>
<evidence type="ECO:0000259" key="2">
    <source>
        <dbReference type="Pfam" id="PF00589"/>
    </source>
</evidence>
<keyword evidence="4" id="KW-1185">Reference proteome</keyword>
<proteinExistence type="predicted"/>
<dbReference type="InterPro" id="IPR013762">
    <property type="entry name" value="Integrase-like_cat_sf"/>
</dbReference>
<evidence type="ECO:0000256" key="1">
    <source>
        <dbReference type="ARBA" id="ARBA00023172"/>
    </source>
</evidence>
<dbReference type="InterPro" id="IPR011010">
    <property type="entry name" value="DNA_brk_join_enz"/>
</dbReference>
<dbReference type="EMBL" id="JBHFQA010000007">
    <property type="protein sequence ID" value="KAL2095793.1"/>
    <property type="molecule type" value="Genomic_DNA"/>
</dbReference>
<comment type="caution">
    <text evidence="3">The sequence shown here is derived from an EMBL/GenBank/DDBJ whole genome shotgun (WGS) entry which is preliminary data.</text>
</comment>
<gene>
    <name evidence="3" type="ORF">ACEWY4_007941</name>
</gene>
<dbReference type="Pfam" id="PF00589">
    <property type="entry name" value="Phage_integrase"/>
    <property type="match status" value="1"/>
</dbReference>
<dbReference type="PANTHER" id="PTHR21446:SF12">
    <property type="entry name" value="POTASSIUM CHANNEL TETRAMERIZATION DOMAIN CONTAINING 1"/>
    <property type="match status" value="1"/>
</dbReference>
<name>A0ABD1KA91_9TELE</name>
<dbReference type="GO" id="GO:0006310">
    <property type="term" value="P:DNA recombination"/>
    <property type="evidence" value="ECO:0007669"/>
    <property type="project" value="UniProtKB-KW"/>
</dbReference>
<organism evidence="3 4">
    <name type="scientific">Coilia grayii</name>
    <name type="common">Gray's grenadier anchovy</name>
    <dbReference type="NCBI Taxonomy" id="363190"/>
    <lineage>
        <taxon>Eukaryota</taxon>
        <taxon>Metazoa</taxon>
        <taxon>Chordata</taxon>
        <taxon>Craniata</taxon>
        <taxon>Vertebrata</taxon>
        <taxon>Euteleostomi</taxon>
        <taxon>Actinopterygii</taxon>
        <taxon>Neopterygii</taxon>
        <taxon>Teleostei</taxon>
        <taxon>Clupei</taxon>
        <taxon>Clupeiformes</taxon>
        <taxon>Clupeoidei</taxon>
        <taxon>Engraulidae</taxon>
        <taxon>Coilinae</taxon>
        <taxon>Coilia</taxon>
    </lineage>
</organism>
<dbReference type="InterPro" id="IPR052787">
    <property type="entry name" value="MAVS"/>
</dbReference>
<evidence type="ECO:0000313" key="4">
    <source>
        <dbReference type="Proteomes" id="UP001591681"/>
    </source>
</evidence>
<dbReference type="AlphaFoldDB" id="A0ABD1KA91"/>
<evidence type="ECO:0000313" key="3">
    <source>
        <dbReference type="EMBL" id="KAL2095793.1"/>
    </source>
</evidence>
<feature type="domain" description="Tyr recombinase" evidence="2">
    <location>
        <begin position="57"/>
        <end position="124"/>
    </location>
</feature>
<dbReference type="Proteomes" id="UP001591681">
    <property type="component" value="Unassembled WGS sequence"/>
</dbReference>